<dbReference type="PANTHER" id="PTHR35868">
    <property type="entry name" value="DUF2804 DOMAIN-CONTAINING PROTEIN-RELATED"/>
    <property type="match status" value="1"/>
</dbReference>
<evidence type="ECO:0000313" key="2">
    <source>
        <dbReference type="Proteomes" id="UP000711178"/>
    </source>
</evidence>
<name>A0ABS7FJL1_9NEIS</name>
<protein>
    <submittedName>
        <fullName evidence="1">DUF2804 family protein</fullName>
    </submittedName>
</protein>
<reference evidence="1 2" key="1">
    <citation type="submission" date="2021-05" db="EMBL/GenBank/DDBJ databases">
        <title>Draft Whole Genome Sequencing Of Biosensor Chromobacterium violaceum Strain CV026 Reveals A Regulatory RNA In Chromobacterium violaceum Phenotype Regulatory Network.</title>
        <authorList>
            <person name="Hong K.W."/>
            <person name="Chan K.G."/>
            <person name="Chang C.-Y."/>
        </authorList>
    </citation>
    <scope>NUCLEOTIDE SEQUENCE [LARGE SCALE GENOMIC DNA]</scope>
    <source>
        <strain evidence="1 2">ATCC 31532</strain>
    </source>
</reference>
<dbReference type="Pfam" id="PF10974">
    <property type="entry name" value="DUF2804"/>
    <property type="match status" value="1"/>
</dbReference>
<keyword evidence="2" id="KW-1185">Reference proteome</keyword>
<accession>A0ABS7FJL1</accession>
<dbReference type="Proteomes" id="UP000711178">
    <property type="component" value="Unassembled WGS sequence"/>
</dbReference>
<proteinExistence type="predicted"/>
<gene>
    <name evidence="1" type="ORF">KIF53_19975</name>
</gene>
<dbReference type="InterPro" id="IPR021243">
    <property type="entry name" value="DUF2804"/>
</dbReference>
<dbReference type="EMBL" id="JAHDTB010000026">
    <property type="protein sequence ID" value="MBW8289921.1"/>
    <property type="molecule type" value="Genomic_DNA"/>
</dbReference>
<comment type="caution">
    <text evidence="1">The sequence shown here is derived from an EMBL/GenBank/DDBJ whole genome shotgun (WGS) entry which is preliminary data.</text>
</comment>
<dbReference type="PANTHER" id="PTHR35868:SF4">
    <property type="entry name" value="DUF2804 DOMAIN-CONTAINING PROTEIN"/>
    <property type="match status" value="1"/>
</dbReference>
<organism evidence="1 2">
    <name type="scientific">Chromobacterium subtsugae</name>
    <dbReference type="NCBI Taxonomy" id="251747"/>
    <lineage>
        <taxon>Bacteria</taxon>
        <taxon>Pseudomonadati</taxon>
        <taxon>Pseudomonadota</taxon>
        <taxon>Betaproteobacteria</taxon>
        <taxon>Neisseriales</taxon>
        <taxon>Chromobacteriaceae</taxon>
        <taxon>Chromobacterium</taxon>
    </lineage>
</organism>
<evidence type="ECO:0000313" key="1">
    <source>
        <dbReference type="EMBL" id="MBW8289921.1"/>
    </source>
</evidence>
<sequence>MVVEDSRAQAMPILPAAPPRLTAGGRADFGVYQGTVSDLSWDGLAMSRWQRLGRRLRHKRWQYAAIAGERFFIAMAVVDVGWSGTAFAYLFDRRSGRVAAAASADALPGAGPRVADRAFGDARFRAPGKRFEFTRDGDALRLRLDSRALQLDATIALAGMPPVLAVIAPANYLAHSTHKSGGLAVSGEARCAAGRYSLDGATASLDYSNGLLARETGWRWASAHSRRFGFNLQQGYMGDAENAVWLDGRLFRVGAAAFDYQPGDPLAPWRVATADGLLDLVFTPEGARREDKNLIIAASRYVQPIGRFDGALIDPDSGERHAVRDLVGVTEDHLSRW</sequence>